<evidence type="ECO:0000313" key="15">
    <source>
        <dbReference type="Proteomes" id="UP000837801"/>
    </source>
</evidence>
<feature type="transmembrane region" description="Helical" evidence="11">
    <location>
        <begin position="586"/>
        <end position="611"/>
    </location>
</feature>
<dbReference type="PROSITE" id="PS50893">
    <property type="entry name" value="ABC_TRANSPORTER_2"/>
    <property type="match status" value="2"/>
</dbReference>
<dbReference type="Proteomes" id="UP000837801">
    <property type="component" value="Unassembled WGS sequence"/>
</dbReference>
<evidence type="ECO:0000256" key="4">
    <source>
        <dbReference type="ARBA" id="ARBA00022692"/>
    </source>
</evidence>
<feature type="transmembrane region" description="Helical" evidence="11">
    <location>
        <begin position="1047"/>
        <end position="1074"/>
    </location>
</feature>
<keyword evidence="7" id="KW-0067">ATP-binding</keyword>
<feature type="transmembrane region" description="Helical" evidence="11">
    <location>
        <begin position="106"/>
        <end position="125"/>
    </location>
</feature>
<dbReference type="CDD" id="cd18580">
    <property type="entry name" value="ABC_6TM_ABCC_D2"/>
    <property type="match status" value="1"/>
</dbReference>
<keyword evidence="10 11" id="KW-0472">Membrane</keyword>
<feature type="transmembrane region" description="Helical" evidence="11">
    <location>
        <begin position="1129"/>
        <end position="1158"/>
    </location>
</feature>
<evidence type="ECO:0000256" key="11">
    <source>
        <dbReference type="SAM" id="Phobius"/>
    </source>
</evidence>
<dbReference type="Gene3D" id="1.20.1560.10">
    <property type="entry name" value="ABC transporter type 1, transmembrane domain"/>
    <property type="match status" value="2"/>
</dbReference>
<reference evidence="14" key="1">
    <citation type="submission" date="2022-03" db="EMBL/GenBank/DDBJ databases">
        <authorList>
            <person name="Legras J.-L."/>
            <person name="Devillers H."/>
            <person name="Grondin C."/>
        </authorList>
    </citation>
    <scope>NUCLEOTIDE SEQUENCE</scope>
    <source>
        <strain evidence="14">CLIB 1423</strain>
    </source>
</reference>
<dbReference type="SUPFAM" id="SSF52540">
    <property type="entry name" value="P-loop containing nucleoside triphosphate hydrolases"/>
    <property type="match status" value="2"/>
</dbReference>
<dbReference type="GO" id="GO:0140359">
    <property type="term" value="F:ABC-type transporter activity"/>
    <property type="evidence" value="ECO:0007669"/>
    <property type="project" value="InterPro"/>
</dbReference>
<feature type="transmembrane region" description="Helical" evidence="11">
    <location>
        <begin position="1264"/>
        <end position="1287"/>
    </location>
</feature>
<dbReference type="SUPFAM" id="SSF90123">
    <property type="entry name" value="ABC transporter transmembrane region"/>
    <property type="match status" value="2"/>
</dbReference>
<dbReference type="InterPro" id="IPR044726">
    <property type="entry name" value="ABCC_6TM_D2"/>
</dbReference>
<dbReference type="Pfam" id="PF00664">
    <property type="entry name" value="ABC_membrane"/>
    <property type="match status" value="2"/>
</dbReference>
<dbReference type="Pfam" id="PF00005">
    <property type="entry name" value="ABC_tran"/>
    <property type="match status" value="2"/>
</dbReference>
<dbReference type="InterPro" id="IPR044746">
    <property type="entry name" value="ABCC_6TM_D1"/>
</dbReference>
<dbReference type="InterPro" id="IPR027417">
    <property type="entry name" value="P-loop_NTPase"/>
</dbReference>
<evidence type="ECO:0000256" key="2">
    <source>
        <dbReference type="ARBA" id="ARBA00009726"/>
    </source>
</evidence>
<dbReference type="CDD" id="cd18579">
    <property type="entry name" value="ABC_6TM_ABCC_D1"/>
    <property type="match status" value="1"/>
</dbReference>
<name>A0A9P0QLM1_9ASCO</name>
<keyword evidence="5" id="KW-0677">Repeat</keyword>
<feature type="transmembrane region" description="Helical" evidence="11">
    <location>
        <begin position="137"/>
        <end position="156"/>
    </location>
</feature>
<dbReference type="InterPro" id="IPR036640">
    <property type="entry name" value="ABC1_TM_sf"/>
</dbReference>
<evidence type="ECO:0000256" key="10">
    <source>
        <dbReference type="ARBA" id="ARBA00023136"/>
    </source>
</evidence>
<dbReference type="GO" id="GO:0016887">
    <property type="term" value="F:ATP hydrolysis activity"/>
    <property type="evidence" value="ECO:0007669"/>
    <property type="project" value="InterPro"/>
</dbReference>
<feature type="transmembrane region" description="Helical" evidence="11">
    <location>
        <begin position="361"/>
        <end position="381"/>
    </location>
</feature>
<dbReference type="EMBL" id="CAKXYY010000002">
    <property type="protein sequence ID" value="CAH2350919.1"/>
    <property type="molecule type" value="Genomic_DNA"/>
</dbReference>
<dbReference type="GO" id="GO:0000329">
    <property type="term" value="C:fungal-type vacuole membrane"/>
    <property type="evidence" value="ECO:0007669"/>
    <property type="project" value="UniProtKB-ARBA"/>
</dbReference>
<comment type="subcellular location">
    <subcellularLocation>
        <location evidence="1">Vacuole membrane</location>
        <topology evidence="1">Multi-pass membrane protein</topology>
    </subcellularLocation>
</comment>
<dbReference type="OrthoDB" id="6500128at2759"/>
<sequence>MVPNYLNTQSFLYTSEPGRGDQRHSNFSSNEGCSLDSIFQPLYKPNENHLNPCFIALVTGYSHIAIALFILFQIANLIFNNTFGHHKIKYSFGSSISLLRSSLSHLAKVSAIVLQVLFVSLLLGLNLSTETSGFKTTALLLVLGTLLFAATPLHFIEPTRSVVPSASLLIFWTIQIIVTGIWVVQDAFSPIKLFAQSNAAIFLTIETLIFINAVTIFNFEFNYYTPTRELVDYFELNEWDITSEVDFYSYITFLHAQPAMKQIYINDSLDEDTIKLPGTPNRLKCEYTQPILQGYWDKELLKENKKDTNLFIPIIRSNLLYTFLSFAFSIAESCVSLSQPFLLRMLLLFFQQKTSKTLEDAPPLITGISIVAGMFLIAILRSIIGNQAYLSMFSLIFSIQTGLSGMIYEKSLRLSPEARKTQTTGDIINHLGTDVATLEELSYVIADVLNDPVRLLICLFSLYKIIGNATWGGFIVALILVPLSSKVSTSIFSLYNEGLEFKDARVRLTSEIFTSIKSVKLYSWEKPMLERLGEVRNDKEVKTYKRIGVFNAFSTFLWSCIPFCIATASFATFAYTSNVPLTPDKIFPALALFDMLTEPMLALPSTFANIVEIRVSLKRLREYFSAEELGKTVKRVNKPLQLNDVSIDLENISFIWNSNPKSSIDDSNTALKDINFTTRKGQLTCIVGKVGAGKSTLLKAILGEIPIAPEAANSIPGHSSVVGSIAYCSQSPWIMNATVKENIIFGCRYNKEFYDKAVDACELLSDFASLPDGDKTVVGEKGISLSGGQKARLSLARAVYARADVYLFDDVLSAVDAHVGKNIIKKVLGSNGILKTKTKVLATNSVNVLSESHNIVLLKSGKIIETGTYSEVMKKDNSDLLELIKEFGQQEKEHEKEQEIEENEIELCSESNSLVSSSEIQVFEPEVTENVIEPAGNTSRRSSIGAASLMPFGHDFIHDDEIVEQIEEDGSSPVKKTGHTKEITTKGKMSLKIYLEYFKACNYTYVFLYLILVSLTIGTTVLGKYSLKFWSEVNERTGENTNPGKYLGIYTFLGVIGSALTLIAAFVVWTYCIIRGSIYIHDKMANQVLRSPMSFFETTPIGRILNRFSEDINMIDQNLPWAIIDLLEYALNIIAVFLIIVLNLPIMGIIILVLMVAYNEVRKFFIPSSREIKRLKSAKKSPVFSHLQESVNGVESLRAYAQEDRFIYKNNALLNSKIVIDYMMTLTNRWLSMRLQFVSSLLLFSSGLLVVLTIGTSLEMSSGLVGFVMAYTLSITEMLKSIIFRWAQLEARSISLERLFEYCNLPTEAEMIIESNRPKESWPNDGTIEFRDYSTRYRENLDPVLRNVSLRIKPSEKIGIVGRTGAGKSSLTLAIFRIIESIGGNINIDGVDTSSIGLFDLRSNLSIIPQEAHTIEGSIRQNLDPFGNFSDKQLWKVLDLAHLRKHVESMKTRGFDKGDDDGDDDTAQEEFVGLDANVFEGGSNLSSGQKQLLCLARALLNTSKILILDEATAAVDVQTDKIIQDTIRTEFKDKTILTIAHRLDTIMDSDRVIVLDKGEVKEFDTIPELLAKKDGIFYSLCKEGGYLKNE</sequence>
<evidence type="ECO:0000256" key="7">
    <source>
        <dbReference type="ARBA" id="ARBA00022840"/>
    </source>
</evidence>
<feature type="transmembrane region" description="Helical" evidence="11">
    <location>
        <begin position="549"/>
        <end position="574"/>
    </location>
</feature>
<dbReference type="FunFam" id="3.40.50.300:FF:000565">
    <property type="entry name" value="ABC bile acid transporter"/>
    <property type="match status" value="1"/>
</dbReference>
<evidence type="ECO:0000313" key="14">
    <source>
        <dbReference type="EMBL" id="CAH2350919.1"/>
    </source>
</evidence>
<feature type="domain" description="ABC transmembrane type-1" evidence="13">
    <location>
        <begin position="323"/>
        <end position="612"/>
    </location>
</feature>
<feature type="transmembrane region" description="Helical" evidence="11">
    <location>
        <begin position="1006"/>
        <end position="1027"/>
    </location>
</feature>
<feature type="transmembrane region" description="Helical" evidence="11">
    <location>
        <begin position="388"/>
        <end position="408"/>
    </location>
</feature>
<keyword evidence="4 11" id="KW-0812">Transmembrane</keyword>
<feature type="transmembrane region" description="Helical" evidence="11">
    <location>
        <begin position="168"/>
        <end position="188"/>
    </location>
</feature>
<dbReference type="SMART" id="SM00382">
    <property type="entry name" value="AAA"/>
    <property type="match status" value="2"/>
</dbReference>
<keyword evidence="9 11" id="KW-1133">Transmembrane helix</keyword>
<dbReference type="FunFam" id="3.40.50.300:FF:000450">
    <property type="entry name" value="ABC transporter C family member 2"/>
    <property type="match status" value="1"/>
</dbReference>
<evidence type="ECO:0000256" key="3">
    <source>
        <dbReference type="ARBA" id="ARBA00022448"/>
    </source>
</evidence>
<feature type="transmembrane region" description="Helical" evidence="11">
    <location>
        <begin position="319"/>
        <end position="341"/>
    </location>
</feature>
<protein>
    <submittedName>
        <fullName evidence="14">Multiple drug resistance-associated protein-like transporter 1</fullName>
    </submittedName>
</protein>
<dbReference type="InterPro" id="IPR050173">
    <property type="entry name" value="ABC_transporter_C-like"/>
</dbReference>
<evidence type="ECO:0000259" key="12">
    <source>
        <dbReference type="PROSITE" id="PS50893"/>
    </source>
</evidence>
<dbReference type="PANTHER" id="PTHR24223">
    <property type="entry name" value="ATP-BINDING CASSETTE SUB-FAMILY C"/>
    <property type="match status" value="1"/>
</dbReference>
<proteinExistence type="inferred from homology"/>
<feature type="domain" description="ABC transporter" evidence="12">
    <location>
        <begin position="647"/>
        <end position="885"/>
    </location>
</feature>
<dbReference type="PROSITE" id="PS50929">
    <property type="entry name" value="ABC_TM1F"/>
    <property type="match status" value="2"/>
</dbReference>
<keyword evidence="8" id="KW-1278">Translocase</keyword>
<gene>
    <name evidence="14" type="ORF">CLIB1423_02S08108</name>
</gene>
<dbReference type="GO" id="GO:0005524">
    <property type="term" value="F:ATP binding"/>
    <property type="evidence" value="ECO:0007669"/>
    <property type="project" value="UniProtKB-KW"/>
</dbReference>
<feature type="domain" description="ABC transmembrane type-1" evidence="13">
    <location>
        <begin position="1006"/>
        <end position="1291"/>
    </location>
</feature>
<dbReference type="CDD" id="cd03250">
    <property type="entry name" value="ABCC_MRP_domain1"/>
    <property type="match status" value="1"/>
</dbReference>
<keyword evidence="15" id="KW-1185">Reference proteome</keyword>
<feature type="transmembrane region" description="Helical" evidence="11">
    <location>
        <begin position="200"/>
        <end position="219"/>
    </location>
</feature>
<dbReference type="FunFam" id="1.20.1560.10:FF:000013">
    <property type="entry name" value="ABC transporter C family member 2"/>
    <property type="match status" value="1"/>
</dbReference>
<feature type="transmembrane region" description="Helical" evidence="11">
    <location>
        <begin position="54"/>
        <end position="79"/>
    </location>
</feature>
<keyword evidence="6" id="KW-0547">Nucleotide-binding</keyword>
<evidence type="ECO:0000256" key="5">
    <source>
        <dbReference type="ARBA" id="ARBA00022737"/>
    </source>
</evidence>
<feature type="transmembrane region" description="Helical" evidence="11">
    <location>
        <begin position="1233"/>
        <end position="1252"/>
    </location>
</feature>
<dbReference type="PANTHER" id="PTHR24223:SF443">
    <property type="entry name" value="MULTIDRUG-RESISTANCE LIKE PROTEIN 1, ISOFORM I"/>
    <property type="match status" value="1"/>
</dbReference>
<comment type="caution">
    <text evidence="14">The sequence shown here is derived from an EMBL/GenBank/DDBJ whole genome shotgun (WGS) entry which is preliminary data.</text>
</comment>
<dbReference type="Gene3D" id="3.40.50.300">
    <property type="entry name" value="P-loop containing nucleotide triphosphate hydrolases"/>
    <property type="match status" value="2"/>
</dbReference>
<evidence type="ECO:0000256" key="6">
    <source>
        <dbReference type="ARBA" id="ARBA00022741"/>
    </source>
</evidence>
<dbReference type="InterPro" id="IPR011527">
    <property type="entry name" value="ABC1_TM_dom"/>
</dbReference>
<dbReference type="PROSITE" id="PS00211">
    <property type="entry name" value="ABC_TRANSPORTER_1"/>
    <property type="match status" value="2"/>
</dbReference>
<keyword evidence="3" id="KW-0813">Transport</keyword>
<evidence type="ECO:0000256" key="8">
    <source>
        <dbReference type="ARBA" id="ARBA00022967"/>
    </source>
</evidence>
<evidence type="ECO:0000259" key="13">
    <source>
        <dbReference type="PROSITE" id="PS50929"/>
    </source>
</evidence>
<dbReference type="InterPro" id="IPR003593">
    <property type="entry name" value="AAA+_ATPase"/>
</dbReference>
<dbReference type="InterPro" id="IPR003439">
    <property type="entry name" value="ABC_transporter-like_ATP-bd"/>
</dbReference>
<evidence type="ECO:0000256" key="1">
    <source>
        <dbReference type="ARBA" id="ARBA00004128"/>
    </source>
</evidence>
<accession>A0A9P0QLM1</accession>
<dbReference type="InterPro" id="IPR017871">
    <property type="entry name" value="ABC_transporter-like_CS"/>
</dbReference>
<evidence type="ECO:0000256" key="9">
    <source>
        <dbReference type="ARBA" id="ARBA00022989"/>
    </source>
</evidence>
<feature type="transmembrane region" description="Helical" evidence="11">
    <location>
        <begin position="453"/>
        <end position="481"/>
    </location>
</feature>
<feature type="domain" description="ABC transporter" evidence="12">
    <location>
        <begin position="1328"/>
        <end position="1582"/>
    </location>
</feature>
<dbReference type="CDD" id="cd03244">
    <property type="entry name" value="ABCC_MRP_domain2"/>
    <property type="match status" value="1"/>
</dbReference>
<comment type="similarity">
    <text evidence="2">Belongs to the ABC transporter superfamily. ABCC family. Conjugate transporter (TC 3.A.1.208) subfamily.</text>
</comment>
<organism evidence="14 15">
    <name type="scientific">[Candida] railenensis</name>
    <dbReference type="NCBI Taxonomy" id="45579"/>
    <lineage>
        <taxon>Eukaryota</taxon>
        <taxon>Fungi</taxon>
        <taxon>Dikarya</taxon>
        <taxon>Ascomycota</taxon>
        <taxon>Saccharomycotina</taxon>
        <taxon>Pichiomycetes</taxon>
        <taxon>Debaryomycetaceae</taxon>
        <taxon>Kurtzmaniella</taxon>
    </lineage>
</organism>